<dbReference type="Pfam" id="PF25000">
    <property type="entry name" value="DUF7779"/>
    <property type="match status" value="1"/>
</dbReference>
<dbReference type="InterPro" id="IPR056681">
    <property type="entry name" value="DUF7779"/>
</dbReference>
<dbReference type="HOGENOM" id="CLU_000288_125_8_11"/>
<organism evidence="4 5">
    <name type="scientific">Streptomyces collinus (strain DSM 40733 / Tue 365)</name>
    <dbReference type="NCBI Taxonomy" id="1214242"/>
    <lineage>
        <taxon>Bacteria</taxon>
        <taxon>Bacillati</taxon>
        <taxon>Actinomycetota</taxon>
        <taxon>Actinomycetes</taxon>
        <taxon>Kitasatosporales</taxon>
        <taxon>Streptomycetaceae</taxon>
        <taxon>Streptomyces</taxon>
    </lineage>
</organism>
<dbReference type="PRINTS" id="PR00364">
    <property type="entry name" value="DISEASERSIST"/>
</dbReference>
<feature type="region of interest" description="Disordered" evidence="1">
    <location>
        <begin position="900"/>
        <end position="926"/>
    </location>
</feature>
<dbReference type="PANTHER" id="PTHR46082:SF6">
    <property type="entry name" value="AAA+ ATPASE DOMAIN-CONTAINING PROTEIN-RELATED"/>
    <property type="match status" value="1"/>
</dbReference>
<reference evidence="4 5" key="2">
    <citation type="journal article" date="2013" name="J. Biotechnol.">
        <title>Complete genome sequence of the kirromycin producer Streptomyces collinus Tu 365 consisting of a linear chromosome and two linear plasmids.</title>
        <authorList>
            <person name="Ruckert C."/>
            <person name="Szczepanowski R."/>
            <person name="Albersmeier A."/>
            <person name="Goesmann A."/>
            <person name="Iftime D."/>
            <person name="Musiol E.M."/>
            <person name="Blin K."/>
            <person name="Wohlleben W."/>
            <person name="Puhler A."/>
            <person name="Kalinowski J."/>
            <person name="Weber T."/>
        </authorList>
    </citation>
    <scope>NUCLEOTIDE SEQUENCE [LARGE SCALE GENOMIC DNA]</scope>
    <source>
        <strain evidence="5">DSM 40733 / Tue 365</strain>
    </source>
</reference>
<evidence type="ECO:0000259" key="3">
    <source>
        <dbReference type="Pfam" id="PF25000"/>
    </source>
</evidence>
<dbReference type="InterPro" id="IPR011990">
    <property type="entry name" value="TPR-like_helical_dom_sf"/>
</dbReference>
<dbReference type="GO" id="GO:0043531">
    <property type="term" value="F:ADP binding"/>
    <property type="evidence" value="ECO:0007669"/>
    <property type="project" value="InterPro"/>
</dbReference>
<dbReference type="eggNOG" id="COG0457">
    <property type="taxonomic scope" value="Bacteria"/>
</dbReference>
<feature type="domain" description="DUF7779" evidence="3">
    <location>
        <begin position="295"/>
        <end position="368"/>
    </location>
</feature>
<evidence type="ECO:0000256" key="1">
    <source>
        <dbReference type="SAM" id="MobiDB-lite"/>
    </source>
</evidence>
<feature type="compositionally biased region" description="Polar residues" evidence="1">
    <location>
        <begin position="909"/>
        <end position="926"/>
    </location>
</feature>
<evidence type="ECO:0000313" key="4">
    <source>
        <dbReference type="EMBL" id="AGS72097.1"/>
    </source>
</evidence>
<feature type="domain" description="NB-ARC" evidence="2">
    <location>
        <begin position="80"/>
        <end position="181"/>
    </location>
</feature>
<dbReference type="KEGG" id="sci:B446_26445"/>
<accession>S5VND7</accession>
<dbReference type="PATRIC" id="fig|1214242.5.peg.5420"/>
<dbReference type="AlphaFoldDB" id="S5VND7"/>
<dbReference type="STRING" id="1214242.B446_26445"/>
<evidence type="ECO:0000259" key="2">
    <source>
        <dbReference type="Pfam" id="PF00931"/>
    </source>
</evidence>
<dbReference type="Gene3D" id="3.40.50.300">
    <property type="entry name" value="P-loop containing nucleotide triphosphate hydrolases"/>
    <property type="match status" value="1"/>
</dbReference>
<dbReference type="EMBL" id="CP006259">
    <property type="protein sequence ID" value="AGS72097.1"/>
    <property type="molecule type" value="Genomic_DNA"/>
</dbReference>
<proteinExistence type="predicted"/>
<reference evidence="5" key="1">
    <citation type="submission" date="2012-10" db="EMBL/GenBank/DDBJ databases">
        <title>The complete genome sequence of Streptomyces collinus Tu 365.</title>
        <authorList>
            <person name="Ruckert C."/>
            <person name="Szczepanowski R."/>
            <person name="Goesmann A."/>
            <person name="Pross E.K."/>
            <person name="Musiol E.M."/>
            <person name="Blin K."/>
            <person name="Wohlleben W."/>
            <person name="Puhler A."/>
            <person name="Weber T."/>
            <person name="Kalinowski J."/>
        </authorList>
    </citation>
    <scope>NUCLEOTIDE SEQUENCE [LARGE SCALE GENOMIC DNA]</scope>
    <source>
        <strain evidence="5">DSM 40733 / Tue 365</strain>
    </source>
</reference>
<dbReference type="SUPFAM" id="SSF48452">
    <property type="entry name" value="TPR-like"/>
    <property type="match status" value="4"/>
</dbReference>
<keyword evidence="5" id="KW-1185">Reference proteome</keyword>
<dbReference type="Proteomes" id="UP000015423">
    <property type="component" value="Chromosome"/>
</dbReference>
<sequence length="926" mass="99931">MRSMAVGGDVSVAITGDGARVVMLPAEAVRWAREVEAPPGAGNLPGSASGVFVGRKSELAELRRLLTAEGEAAVTQISGVRAIHGLGGIGKSTLALHYAHTYRRRYTLVWWINATSTEQIVTSLAALAVRLCPQWAASTGVQERAAWAMLWLQWHPGWLLVFDNVEDAADMRHYLGTLPDGHHLATSRTATGWHTIAPTMPLGLLDAEAAVNLLCTLALEAEHVPTPAQRRDAADLAADLGYLPLALEQAGAYLFETGTSPADYRQMLGRVIDAAAGGIDPERTIARIWHHTLTAVQRRNPQAVTLLNAMAWLAPEDIPRTLLAPLCPDPLALGEALGTLYAYNMIAYSADRQAISVHRLVQTVLRHQPADSDSYVPGRRDAEHLIQHATSGEDTDTDTFQWEQLLPHVVAVADSTPFRSPASTDTANAYQAAAQYLSRQGREAHTIPLRTAVLTQHEQVLGDTHPHTLTSRNNLASAYRAVGDLGRAIPLYEATLAQREQVLGDTHPHTLVSRNHLASAYRAVGDLGRAIPLYEATLAQFEQVLGDTHPDTLASRNDLASAYESAGDLGRAIPLHEVTLAQYEQVLGDTHPHTLTSRNNLAYAYRAVGDLGRAIPLYEATLAQREQVLGDTHPQTLTSRNNLAYAYRAVGDLGRAIPLYEATLAQGEQVLGDTHPDTLASRNNLASAYESAGDLGRAIPLYEATLAQYEQVLGDTHPHTLASRNNLAYAYRAAGDLGRAIPLHEATLAQCEQVLGDTHPHTLTSRNNLASAYQAVGDLGRAIPLHEATLAQYEQVLGDTHPQTLTSRNNLASAYQAVGDLGRAIPLHEATLAQREQVLGDTHPDTLTSRNNLASAYRAVGDLGRAIPLHEATLAQYEQVLGDTHPHTLTSRNNLARARQADQAVQQRSTATSTAADEGQQPSTAD</sequence>
<dbReference type="InterPro" id="IPR019734">
    <property type="entry name" value="TPR_rpt"/>
</dbReference>
<dbReference type="NCBIfam" id="NF040586">
    <property type="entry name" value="FxSxx_TPR"/>
    <property type="match status" value="1"/>
</dbReference>
<dbReference type="Pfam" id="PF13374">
    <property type="entry name" value="TPR_10"/>
    <property type="match status" value="2"/>
</dbReference>
<dbReference type="SUPFAM" id="SSF52540">
    <property type="entry name" value="P-loop containing nucleoside triphosphate hydrolases"/>
    <property type="match status" value="1"/>
</dbReference>
<gene>
    <name evidence="4" type="ORF">B446_26445</name>
</gene>
<dbReference type="InterPro" id="IPR027417">
    <property type="entry name" value="P-loop_NTPase"/>
</dbReference>
<name>S5VND7_STRC3</name>
<protein>
    <submittedName>
        <fullName evidence="4">Uncharacterized protein</fullName>
    </submittedName>
</protein>
<dbReference type="Pfam" id="PF13424">
    <property type="entry name" value="TPR_12"/>
    <property type="match status" value="4"/>
</dbReference>
<dbReference type="PANTHER" id="PTHR46082">
    <property type="entry name" value="ATP/GTP-BINDING PROTEIN-RELATED"/>
    <property type="match status" value="1"/>
</dbReference>
<evidence type="ECO:0000313" key="5">
    <source>
        <dbReference type="Proteomes" id="UP000015423"/>
    </source>
</evidence>
<dbReference type="InterPro" id="IPR053137">
    <property type="entry name" value="NLR-like"/>
</dbReference>
<dbReference type="Gene3D" id="1.25.40.10">
    <property type="entry name" value="Tetratricopeptide repeat domain"/>
    <property type="match status" value="3"/>
</dbReference>
<dbReference type="InterPro" id="IPR002182">
    <property type="entry name" value="NB-ARC"/>
</dbReference>
<dbReference type="SMART" id="SM00028">
    <property type="entry name" value="TPR"/>
    <property type="match status" value="9"/>
</dbReference>
<dbReference type="Pfam" id="PF00931">
    <property type="entry name" value="NB-ARC"/>
    <property type="match status" value="1"/>
</dbReference>